<dbReference type="GO" id="GO:0005778">
    <property type="term" value="C:peroxisomal membrane"/>
    <property type="evidence" value="ECO:0007669"/>
    <property type="project" value="UniProtKB-SubCell"/>
</dbReference>
<dbReference type="Pfam" id="PF08610">
    <property type="entry name" value="Pex16"/>
    <property type="match status" value="1"/>
</dbReference>
<dbReference type="GO" id="GO:0007031">
    <property type="term" value="P:peroxisome organization"/>
    <property type="evidence" value="ECO:0007669"/>
    <property type="project" value="UniProtKB-KW"/>
</dbReference>
<dbReference type="CTD" id="9409"/>
<dbReference type="EMBL" id="GAMC01013914">
    <property type="protein sequence ID" value="JAB92641.1"/>
    <property type="molecule type" value="mRNA"/>
</dbReference>
<reference evidence="4" key="1">
    <citation type="submission" date="2013-07" db="EMBL/GenBank/DDBJ databases">
        <authorList>
            <person name="Geib S."/>
        </authorList>
    </citation>
    <scope>NUCLEOTIDE SEQUENCE</scope>
</reference>
<proteinExistence type="evidence at transcript level"/>
<dbReference type="KEGG" id="ccat:101463047"/>
<dbReference type="OrthoDB" id="2021143at2759"/>
<dbReference type="PANTHER" id="PTHR13299">
    <property type="entry name" value="PEROXISOMAL MEMBRANE PROTEIN PEX16"/>
    <property type="match status" value="1"/>
</dbReference>
<name>W8BHD0_CERCA</name>
<comment type="subcellular location">
    <subcellularLocation>
        <location evidence="3">Peroxisome membrane</location>
    </subcellularLocation>
</comment>
<accession>W8BHD0</accession>
<sequence>MDNLKKLIRSYETWVAANPETVCDVETTTKWVSYFIAGRISDSNVVSELIYTLSNMLVLYNDRIIDKSQNKRFSTGLQPVNYDASTSAVAYKNNKKSQHVYRLKVILTTLEYCEVFIEISAKRIFGVRGKWLFVALVQFAKAAGRFFILQHTTEKIITTPALPALNRRALIKKQKDAMKNGYVMEESSAESEKSLSNGFGDSCGTFQLKRSGRVMRKIEGAPPLQYRDFKLAEEQPKKNGNQPKNYALIQAEYLYIAKPLIHLAAMGVFGEKKWNQYVLSLTLDLITIRMYHQHRHEMSKEQKVEMSKRCMNLLLYLVRSPLYERVTHSRIDRVLGFVADNVPLVKMIAGPLREYLPYWQGTYFYLWST</sequence>
<evidence type="ECO:0000256" key="3">
    <source>
        <dbReference type="RuleBase" id="RU365003"/>
    </source>
</evidence>
<keyword evidence="3" id="KW-0962">Peroxisome biogenesis</keyword>
<evidence type="ECO:0000313" key="4">
    <source>
        <dbReference type="EMBL" id="JAB92641.1"/>
    </source>
</evidence>
<dbReference type="GeneID" id="101463047"/>
<dbReference type="InterPro" id="IPR013919">
    <property type="entry name" value="Pex16"/>
</dbReference>
<keyword evidence="3" id="KW-0576">Peroxisome</keyword>
<gene>
    <name evidence="4" type="primary">PEX16</name>
</gene>
<organism evidence="4">
    <name type="scientific">Ceratitis capitata</name>
    <name type="common">Mediterranean fruit fly</name>
    <name type="synonym">Tephritis capitata</name>
    <dbReference type="NCBI Taxonomy" id="7213"/>
    <lineage>
        <taxon>Eukaryota</taxon>
        <taxon>Metazoa</taxon>
        <taxon>Ecdysozoa</taxon>
        <taxon>Arthropoda</taxon>
        <taxon>Hexapoda</taxon>
        <taxon>Insecta</taxon>
        <taxon>Pterygota</taxon>
        <taxon>Neoptera</taxon>
        <taxon>Endopterygota</taxon>
        <taxon>Diptera</taxon>
        <taxon>Brachycera</taxon>
        <taxon>Muscomorpha</taxon>
        <taxon>Tephritoidea</taxon>
        <taxon>Tephritidae</taxon>
        <taxon>Ceratitis</taxon>
        <taxon>Ceratitis</taxon>
    </lineage>
</organism>
<evidence type="ECO:0000256" key="2">
    <source>
        <dbReference type="ARBA" id="ARBA00018577"/>
    </source>
</evidence>
<dbReference type="PANTHER" id="PTHR13299:SF0">
    <property type="entry name" value="PEROXISOMAL MEMBRANE PROTEIN PEX16"/>
    <property type="match status" value="1"/>
</dbReference>
<dbReference type="AlphaFoldDB" id="W8BHD0"/>
<protein>
    <recommendedName>
        <fullName evidence="2 3">Peroxisomal membrane protein PEX16</fullName>
    </recommendedName>
</protein>
<evidence type="ECO:0000256" key="1">
    <source>
        <dbReference type="ARBA" id="ARBA00009505"/>
    </source>
</evidence>
<comment type="similarity">
    <text evidence="1 3">Belongs to the peroxin-16 family.</text>
</comment>
<reference evidence="4" key="2">
    <citation type="journal article" date="2014" name="BMC Genomics">
        <title>A genomic perspective to assessing quality of mass-reared SIT flies used in Mediterranean fruit fly (Ceratitis capitata) eradication in California.</title>
        <authorList>
            <person name="Calla B."/>
            <person name="Hall B."/>
            <person name="Hou S."/>
            <person name="Geib S.M."/>
        </authorList>
    </citation>
    <scope>NUCLEOTIDE SEQUENCE</scope>
</reference>